<reference evidence="2" key="1">
    <citation type="submission" date="2016-12" db="EMBL/GenBank/DDBJ databases">
        <authorList>
            <person name="Brunel B."/>
        </authorList>
    </citation>
    <scope>NUCLEOTIDE SEQUENCE [LARGE SCALE GENOMIC DNA]</scope>
</reference>
<keyword evidence="1" id="KW-0378">Hydrolase</keyword>
<dbReference type="GO" id="GO:0006506">
    <property type="term" value="P:GPI anchor biosynthetic process"/>
    <property type="evidence" value="ECO:0007669"/>
    <property type="project" value="TreeGrafter"/>
</dbReference>
<dbReference type="Proteomes" id="UP000245698">
    <property type="component" value="Unassembled WGS sequence"/>
</dbReference>
<dbReference type="PANTHER" id="PTHR14859:SF15">
    <property type="entry name" value="ENDONUCLEASE_EXONUCLEASE_PHOSPHATASE DOMAIN-CONTAINING PROTEIN"/>
    <property type="match status" value="1"/>
</dbReference>
<proteinExistence type="predicted"/>
<evidence type="ECO:0000313" key="1">
    <source>
        <dbReference type="EMBL" id="SJM30212.1"/>
    </source>
</evidence>
<dbReference type="InterPro" id="IPR051916">
    <property type="entry name" value="GPI-anchor_lipid_remodeler"/>
</dbReference>
<keyword evidence="1" id="KW-0540">Nuclease</keyword>
<dbReference type="GO" id="GO:0004527">
    <property type="term" value="F:exonuclease activity"/>
    <property type="evidence" value="ECO:0007669"/>
    <property type="project" value="UniProtKB-KW"/>
</dbReference>
<name>A0A2P9AGD8_9HYPH</name>
<dbReference type="InterPro" id="IPR036691">
    <property type="entry name" value="Endo/exonu/phosph_ase_sf"/>
</dbReference>
<dbReference type="PANTHER" id="PTHR14859">
    <property type="entry name" value="CALCOFLUOR WHITE HYPERSENSITIVE PROTEIN PRECURSOR"/>
    <property type="match status" value="1"/>
</dbReference>
<keyword evidence="1" id="KW-0269">Exonuclease</keyword>
<dbReference type="GO" id="GO:0004519">
    <property type="term" value="F:endonuclease activity"/>
    <property type="evidence" value="ECO:0007669"/>
    <property type="project" value="UniProtKB-KW"/>
</dbReference>
<dbReference type="AlphaFoldDB" id="A0A2P9AGD8"/>
<organism evidence="1 2">
    <name type="scientific">Mesorhizobium delmotii</name>
    <dbReference type="NCBI Taxonomy" id="1631247"/>
    <lineage>
        <taxon>Bacteria</taxon>
        <taxon>Pseudomonadati</taxon>
        <taxon>Pseudomonadota</taxon>
        <taxon>Alphaproteobacteria</taxon>
        <taxon>Hyphomicrobiales</taxon>
        <taxon>Phyllobacteriaceae</taxon>
        <taxon>Mesorhizobium</taxon>
    </lineage>
</organism>
<dbReference type="GO" id="GO:0016020">
    <property type="term" value="C:membrane"/>
    <property type="evidence" value="ECO:0007669"/>
    <property type="project" value="GOC"/>
</dbReference>
<dbReference type="SUPFAM" id="SSF56219">
    <property type="entry name" value="DNase I-like"/>
    <property type="match status" value="1"/>
</dbReference>
<dbReference type="Gene3D" id="3.60.10.10">
    <property type="entry name" value="Endonuclease/exonuclease/phosphatase"/>
    <property type="match status" value="1"/>
</dbReference>
<protein>
    <submittedName>
        <fullName evidence="1">Endonuclease/exonuclease/phosphatase</fullName>
    </submittedName>
</protein>
<keyword evidence="2" id="KW-1185">Reference proteome</keyword>
<gene>
    <name evidence="1" type="ORF">BQ8482_130111</name>
</gene>
<accession>A0A2P9AGD8</accession>
<evidence type="ECO:0000313" key="2">
    <source>
        <dbReference type="Proteomes" id="UP000245698"/>
    </source>
</evidence>
<dbReference type="EMBL" id="FUIG01000019">
    <property type="protein sequence ID" value="SJM30212.1"/>
    <property type="molecule type" value="Genomic_DNA"/>
</dbReference>
<sequence>MQEVEAYWERSGNIRQVERIAERLGGYHAVFGAAVDIHKSLDGRPVRRQFGNAILSRWPLLTTPTFLFPKLGPTNSHSIQRGLTEATIDTPIGLIRVYTSHFSHLYDEERMEHARFTLDVHRRWVVEGPVSSSHHQDTSWLEEPIGLKICMPIAPCADQRHQARRRRCR</sequence>
<keyword evidence="1" id="KW-0255">Endonuclease</keyword>